<dbReference type="InterPro" id="IPR036397">
    <property type="entry name" value="RNaseH_sf"/>
</dbReference>
<dbReference type="Pfam" id="PF13976">
    <property type="entry name" value="gag_pre-integrs"/>
    <property type="match status" value="1"/>
</dbReference>
<dbReference type="InterPro" id="IPR004843">
    <property type="entry name" value="Calcineurin-like_PHP"/>
</dbReference>
<dbReference type="InterPro" id="IPR012337">
    <property type="entry name" value="RNaseH-like_sf"/>
</dbReference>
<dbReference type="PANTHER" id="PTHR22953:SF153">
    <property type="entry name" value="PURPLE ACID PHOSPHATASE"/>
    <property type="match status" value="1"/>
</dbReference>
<dbReference type="Pfam" id="PF07727">
    <property type="entry name" value="RVT_2"/>
    <property type="match status" value="1"/>
</dbReference>
<proteinExistence type="inferred from homology"/>
<dbReference type="Proteomes" id="UP001227230">
    <property type="component" value="Chromosome 5"/>
</dbReference>
<dbReference type="EMBL" id="CP126652">
    <property type="protein sequence ID" value="WJZ87527.1"/>
    <property type="molecule type" value="Genomic_DNA"/>
</dbReference>
<dbReference type="InterPro" id="IPR039331">
    <property type="entry name" value="PAPs-like"/>
</dbReference>
<dbReference type="Pfam" id="PF16656">
    <property type="entry name" value="Pur_ac_phosph_N"/>
    <property type="match status" value="1"/>
</dbReference>
<dbReference type="EC" id="3.1.3.2" evidence="9"/>
<dbReference type="Gene3D" id="3.60.21.10">
    <property type="match status" value="1"/>
</dbReference>
<feature type="compositionally biased region" description="Basic and acidic residues" evidence="10">
    <location>
        <begin position="588"/>
        <end position="611"/>
    </location>
</feature>
<dbReference type="InterPro" id="IPR008963">
    <property type="entry name" value="Purple_acid_Pase-like_N"/>
</dbReference>
<evidence type="ECO:0000256" key="4">
    <source>
        <dbReference type="ARBA" id="ARBA00008723"/>
    </source>
</evidence>
<dbReference type="InterPro" id="IPR015914">
    <property type="entry name" value="PAPs_N"/>
</dbReference>
<evidence type="ECO:0000256" key="8">
    <source>
        <dbReference type="ARBA" id="ARBA00023180"/>
    </source>
</evidence>
<dbReference type="CDD" id="cd00839">
    <property type="entry name" value="MPP_PAPs"/>
    <property type="match status" value="1"/>
</dbReference>
<feature type="region of interest" description="Disordered" evidence="10">
    <location>
        <begin position="588"/>
        <end position="616"/>
    </location>
</feature>
<name>A0ABY9BY07_VITVI</name>
<dbReference type="InterPro" id="IPR029052">
    <property type="entry name" value="Metallo-depent_PP-like"/>
</dbReference>
<dbReference type="SUPFAM" id="SSF56300">
    <property type="entry name" value="Metallo-dependent phosphatases"/>
    <property type="match status" value="1"/>
</dbReference>
<evidence type="ECO:0000259" key="11">
    <source>
        <dbReference type="PROSITE" id="PS50994"/>
    </source>
</evidence>
<keyword evidence="5" id="KW-0732">Signal</keyword>
<keyword evidence="6 9" id="KW-0378">Hydrolase</keyword>
<comment type="cofactor">
    <cofactor evidence="3">
        <name>Fe cation</name>
        <dbReference type="ChEBI" id="CHEBI:24875"/>
    </cofactor>
</comment>
<evidence type="ECO:0000313" key="13">
    <source>
        <dbReference type="Proteomes" id="UP001227230"/>
    </source>
</evidence>
<keyword evidence="8" id="KW-0325">Glycoprotein</keyword>
<dbReference type="InterPro" id="IPR001584">
    <property type="entry name" value="Integrase_cat-core"/>
</dbReference>
<dbReference type="Pfam" id="PF22936">
    <property type="entry name" value="Pol_BBD"/>
    <property type="match status" value="1"/>
</dbReference>
<comment type="similarity">
    <text evidence="4 9">Belongs to the metallophosphoesterase superfamily. Purple acid phosphatase family.</text>
</comment>
<dbReference type="PANTHER" id="PTHR22953">
    <property type="entry name" value="ACID PHOSPHATASE RELATED"/>
    <property type="match status" value="1"/>
</dbReference>
<evidence type="ECO:0000256" key="1">
    <source>
        <dbReference type="ARBA" id="ARBA00000032"/>
    </source>
</evidence>
<dbReference type="SUPFAM" id="SSF49363">
    <property type="entry name" value="Purple acid phosphatase, N-terminal domain"/>
    <property type="match status" value="1"/>
</dbReference>
<protein>
    <recommendedName>
        <fullName evidence="9">Purple acid phosphatase</fullName>
        <ecNumber evidence="9">3.1.3.2</ecNumber>
    </recommendedName>
</protein>
<dbReference type="InterPro" id="IPR054722">
    <property type="entry name" value="PolX-like_BBD"/>
</dbReference>
<dbReference type="InterPro" id="IPR025733">
    <property type="entry name" value="PAPs_C"/>
</dbReference>
<evidence type="ECO:0000256" key="5">
    <source>
        <dbReference type="ARBA" id="ARBA00022729"/>
    </source>
</evidence>
<dbReference type="PROSITE" id="PS50994">
    <property type="entry name" value="INTEGRASE"/>
    <property type="match status" value="1"/>
</dbReference>
<feature type="domain" description="Integrase catalytic" evidence="11">
    <location>
        <begin position="204"/>
        <end position="371"/>
    </location>
</feature>
<evidence type="ECO:0000256" key="2">
    <source>
        <dbReference type="ARBA" id="ARBA00001947"/>
    </source>
</evidence>
<comment type="catalytic activity">
    <reaction evidence="1 9">
        <text>a phosphate monoester + H2O = an alcohol + phosphate</text>
        <dbReference type="Rhea" id="RHEA:15017"/>
        <dbReference type="ChEBI" id="CHEBI:15377"/>
        <dbReference type="ChEBI" id="CHEBI:30879"/>
        <dbReference type="ChEBI" id="CHEBI:43474"/>
        <dbReference type="ChEBI" id="CHEBI:67140"/>
        <dbReference type="EC" id="3.1.3.2"/>
    </reaction>
</comment>
<dbReference type="Pfam" id="PF00149">
    <property type="entry name" value="Metallophos"/>
    <property type="match status" value="1"/>
</dbReference>
<dbReference type="Gene3D" id="3.30.420.10">
    <property type="entry name" value="Ribonuclease H-like superfamily/Ribonuclease H"/>
    <property type="match status" value="1"/>
</dbReference>
<evidence type="ECO:0000256" key="10">
    <source>
        <dbReference type="SAM" id="MobiDB-lite"/>
    </source>
</evidence>
<sequence>MNEDDVCLADCATTHTILRDKRYFLELTLIKANVSTISGTTNLVEGSGRANITLPNGTRFHINDALYSSKSRRNLLSFKDIRRNGYHIETMNEDNVEYLYITSIISGQKLIMEKLPAFSSGLYHTTIKPIESYVVVNQKFNDPKVFVLWHDRLGHPGSSMMRRIIEHSHGHPLKNQKILSPNEYSCAACSQGKLIIRPSFTKVISESPIFLERIHGDICGPIHPPCGPFRYFMILIDASTRWSHVCLLSTRNVAFARLLAQIIRLRAQFPDYPIKTIRLDNAGEFTSQTFIDYCMSVGINIEHPVAHTHTQNGLAESFIKRLQLIARPLLMKTKLPTSAWGHAIMHAAALVRIRPTTYHEYSPSQLVLGKQPNISHLRIFGCAVYVPIAPTQRTKMGPQRRLGVYVGFDSPSIIRYLEPLTGDVFTARFADCHFNESVFPSLGRKKSIPEERREISWKTSTMTHLDPRTNQCELEVQRIIHLQNLANQLPDAFIDTKKVTKSHIPAANTPARIDVPVGQLTNESKIRLKRGRPVGSKDVTPRKRRTQEKLGTLEEAIKMTDQFKIDKSIALEEAQIMQKAPEEVHIEQEAPEEAHIEQETPEDPHIEREAPEEAQVPENCEISVSYVQKGEKWDRNNIVINNIFAFQVASDIIRNDEDPEPRNVEECRHRNDWPKWKEAIQAELNSLTKREVFGPVVQTPEDVKPVGYKWVFVRKRNENNEIIRYKARLVAQGFSQRPGIDYEETYSPVMDAITFRFLISLAVSERLDMRLMDVITAYLYGSMDNDIYMKIPEGFKLPDANNTKPRSMYSIKLQRSLYGLKQSGRMWYNRLSEYLLKEGYVNNPICPCIFIKKSETGFAIIAVYVDDLNLVGTPEELTRTTNYLKKEFEMKDLGKTKFCLGLQIEHFPNGVLVHQSTYIKKVLKRFYMDKAHPLSSPMVVRSLDVKKDPFRPCEKDEELLGPEVPYLSAIGALMYLANCTRPDIAFSVNLLARYSSAPTRRHWNGIKHILRYLRGTTDMGLFYSRESKQQLLGYADAGYLSDPHKGRSQTGYVFNCNGTAISWRSVKQTMVATSSNHSEILAIHEASRECIWLRSMIQHIRESCGLSSIKGGPTTLFEDNAACIAQITGGYIKGDRTKHISPKFFYTHELQKSGEIDVQQIRSSDNLADLFTKSLPTSTFKKLIHRIGMRQLKDIDMRGNLLTSGDHIPTTLEGPFQPVTHSFDSRLRRGSDDLPMDHPRLRRNVTSFFPEQISLAISSPTSMWVSWITGDSQIGSNVTPLDPSTVASEVWYGKRSRKYSSVKSGFSTVYSQLYPFEGLLNYTSGIIHHVRLDDLEPGTKYYYKCGDSSFPAMSRENDPSMILMVGDLSYANQYRTTGGKGVPCFSCAFPDAPIRETYQPRWDGWGRFMEPLTSRVPMMVIEGNHEIEPQVAGITFKSYLTRFAVPSEESGSKSNFYYSFDAGGVHFIMLGAYVDYNRTGAQYAWLKKDLHQVDRSVTPWLVAAWHPPWYNSYSSHYQEFECMRQEMEALLYQYGVDIVFSGHVHAYERMNRVYNYTLDSCGPVYITVGDGGNIEQVEVDHADDPGKCPSAQDNIPEFGGLCHLNFSSGPAKGKFCWDQQPEWSAFRESSFGHGILEVVNSTYALWTWHRNQDIYKRKSRGDQIYIVRQPHLCSTASKVVA</sequence>
<dbReference type="InterPro" id="IPR025724">
    <property type="entry name" value="GAG-pre-integrase_dom"/>
</dbReference>
<dbReference type="CDD" id="cd09272">
    <property type="entry name" value="RNase_HI_RT_Ty1"/>
    <property type="match status" value="1"/>
</dbReference>
<evidence type="ECO:0000256" key="9">
    <source>
        <dbReference type="RuleBase" id="RU361203"/>
    </source>
</evidence>
<keyword evidence="13" id="KW-1185">Reference proteome</keyword>
<accession>A0ABY9BY07</accession>
<evidence type="ECO:0000256" key="3">
    <source>
        <dbReference type="ARBA" id="ARBA00001962"/>
    </source>
</evidence>
<reference evidence="12 13" key="1">
    <citation type="journal article" date="2023" name="Hortic Res">
        <title>The complete reference genome for grapevine (Vitis vinifera L.) genetics and breeding.</title>
        <authorList>
            <person name="Shi X."/>
            <person name="Cao S."/>
            <person name="Wang X."/>
            <person name="Huang S."/>
            <person name="Wang Y."/>
            <person name="Liu Z."/>
            <person name="Liu W."/>
            <person name="Leng X."/>
            <person name="Peng Y."/>
            <person name="Wang N."/>
            <person name="Wang Y."/>
            <person name="Ma Z."/>
            <person name="Xu X."/>
            <person name="Zhang F."/>
            <person name="Xue H."/>
            <person name="Zhong H."/>
            <person name="Wang Y."/>
            <person name="Zhang K."/>
            <person name="Velt A."/>
            <person name="Avia K."/>
            <person name="Holtgrawe D."/>
            <person name="Grimplet J."/>
            <person name="Matus J.T."/>
            <person name="Ware D."/>
            <person name="Wu X."/>
            <person name="Wang H."/>
            <person name="Liu C."/>
            <person name="Fang Y."/>
            <person name="Rustenholz C."/>
            <person name="Cheng Z."/>
            <person name="Xiao H."/>
            <person name="Zhou Y."/>
        </authorList>
    </citation>
    <scope>NUCLEOTIDE SEQUENCE [LARGE SCALE GENOMIC DNA]</scope>
    <source>
        <strain evidence="13">cv. Pinot noir / PN40024</strain>
        <tissue evidence="12">Leaf</tissue>
    </source>
</reference>
<dbReference type="Pfam" id="PF14008">
    <property type="entry name" value="Metallophos_C"/>
    <property type="match status" value="1"/>
</dbReference>
<comment type="cofactor">
    <cofactor evidence="2">
        <name>Zn(2+)</name>
        <dbReference type="ChEBI" id="CHEBI:29105"/>
    </cofactor>
</comment>
<dbReference type="InterPro" id="IPR013103">
    <property type="entry name" value="RVT_2"/>
</dbReference>
<keyword evidence="7" id="KW-0862">Zinc</keyword>
<evidence type="ECO:0000256" key="7">
    <source>
        <dbReference type="ARBA" id="ARBA00022833"/>
    </source>
</evidence>
<dbReference type="SUPFAM" id="SSF53098">
    <property type="entry name" value="Ribonuclease H-like"/>
    <property type="match status" value="1"/>
</dbReference>
<dbReference type="InterPro" id="IPR041792">
    <property type="entry name" value="MPP_PAP"/>
</dbReference>
<gene>
    <name evidence="12" type="ORF">VitviT2T_006900</name>
</gene>
<evidence type="ECO:0000256" key="6">
    <source>
        <dbReference type="ARBA" id="ARBA00022801"/>
    </source>
</evidence>
<evidence type="ECO:0000313" key="12">
    <source>
        <dbReference type="EMBL" id="WJZ87527.1"/>
    </source>
</evidence>
<organism evidence="12 13">
    <name type="scientific">Vitis vinifera</name>
    <name type="common">Grape</name>
    <dbReference type="NCBI Taxonomy" id="29760"/>
    <lineage>
        <taxon>Eukaryota</taxon>
        <taxon>Viridiplantae</taxon>
        <taxon>Streptophyta</taxon>
        <taxon>Embryophyta</taxon>
        <taxon>Tracheophyta</taxon>
        <taxon>Spermatophyta</taxon>
        <taxon>Magnoliopsida</taxon>
        <taxon>eudicotyledons</taxon>
        <taxon>Gunneridae</taxon>
        <taxon>Pentapetalae</taxon>
        <taxon>rosids</taxon>
        <taxon>Vitales</taxon>
        <taxon>Vitaceae</taxon>
        <taxon>Viteae</taxon>
        <taxon>Vitis</taxon>
    </lineage>
</organism>